<accession>A0ABY4A6Z1</accession>
<keyword evidence="2" id="KW-1185">Reference proteome</keyword>
<evidence type="ECO:0000313" key="2">
    <source>
        <dbReference type="Proteomes" id="UP000831532"/>
    </source>
</evidence>
<gene>
    <name evidence="1" type="ORF">INH39_28490</name>
</gene>
<proteinExistence type="predicted"/>
<reference evidence="1 2" key="1">
    <citation type="submission" date="2020-10" db="EMBL/GenBank/DDBJ databases">
        <title>Genome analysis of Massilia species.</title>
        <authorList>
            <person name="Jung D.-H."/>
        </authorList>
    </citation>
    <scope>NUCLEOTIDE SEQUENCE [LARGE SCALE GENOMIC DNA]</scope>
    <source>
        <strain evidence="2">sipir</strain>
    </source>
</reference>
<sequence>MDQEPHLGNLRNTFQRACELIAHGNYEAALRELLWINDNPIPDFLPSEMFRRACGFQAWEQLAYLYPPAKKKMEEVLAKNIEAAKNGTAGTSIQADIRRMQGILASELLTSSE</sequence>
<evidence type="ECO:0000313" key="1">
    <source>
        <dbReference type="EMBL" id="UOD29306.1"/>
    </source>
</evidence>
<dbReference type="RefSeq" id="WP_243490534.1">
    <property type="nucleotide sequence ID" value="NZ_CP063361.1"/>
</dbReference>
<protein>
    <submittedName>
        <fullName evidence="1">Uncharacterized protein</fullName>
    </submittedName>
</protein>
<dbReference type="EMBL" id="CP063361">
    <property type="protein sequence ID" value="UOD29306.1"/>
    <property type="molecule type" value="Genomic_DNA"/>
</dbReference>
<name>A0ABY4A6Z1_9BURK</name>
<organism evidence="1 2">
    <name type="scientific">Massilia violaceinigra</name>
    <dbReference type="NCBI Taxonomy" id="2045208"/>
    <lineage>
        <taxon>Bacteria</taxon>
        <taxon>Pseudomonadati</taxon>
        <taxon>Pseudomonadota</taxon>
        <taxon>Betaproteobacteria</taxon>
        <taxon>Burkholderiales</taxon>
        <taxon>Oxalobacteraceae</taxon>
        <taxon>Telluria group</taxon>
        <taxon>Massilia</taxon>
    </lineage>
</organism>
<dbReference type="Proteomes" id="UP000831532">
    <property type="component" value="Chromosome"/>
</dbReference>